<dbReference type="GO" id="GO:0005524">
    <property type="term" value="F:ATP binding"/>
    <property type="evidence" value="ECO:0007669"/>
    <property type="project" value="UniProtKB-KW"/>
</dbReference>
<comment type="caution">
    <text evidence="9">The sequence shown here is derived from an EMBL/GenBank/DDBJ whole genome shotgun (WGS) entry which is preliminary data.</text>
</comment>
<evidence type="ECO:0000256" key="2">
    <source>
        <dbReference type="ARBA" id="ARBA00012438"/>
    </source>
</evidence>
<dbReference type="Pfam" id="PF02518">
    <property type="entry name" value="HATPase_c"/>
    <property type="match status" value="1"/>
</dbReference>
<dbReference type="InterPro" id="IPR011495">
    <property type="entry name" value="Sig_transdc_His_kin_sub2_dim/P"/>
</dbReference>
<sequence length="287" mass="31856">MSSDINDGGFSQQLEAIRQRLTLLRDALRDIPEEDLAAQPSFSSGLQRHVLDELQTALALLQAAQLTIRSRFSLAETMEIERLQTSLQEKEILLREIHHRVKNNLQIFSSLLDLQVMRSGDPVVQELLRNNQSRINSIALVHERLSHAEDRSEINLGDYIQGLAVTLVRINAIDPNQITLRIHISSSIQVSPDRAIPIGLILNELVSNALKHGLRDRAGEIIVALAQDGSGQAMLRVSDSGNQMPIDFDPNAAESLGFQLIRSLVQQINGTLDIERGTQTTVRVGFS</sequence>
<evidence type="ECO:0000256" key="7">
    <source>
        <dbReference type="ARBA" id="ARBA00022840"/>
    </source>
</evidence>
<dbReference type="RefSeq" id="WP_162422771.1">
    <property type="nucleotide sequence ID" value="NZ_WVIE01000007.1"/>
</dbReference>
<evidence type="ECO:0000256" key="3">
    <source>
        <dbReference type="ARBA" id="ARBA00022553"/>
    </source>
</evidence>
<evidence type="ECO:0000259" key="8">
    <source>
        <dbReference type="PROSITE" id="PS50109"/>
    </source>
</evidence>
<dbReference type="AlphaFoldDB" id="A0A8J7Z052"/>
<keyword evidence="4" id="KW-0808">Transferase</keyword>
<gene>
    <name evidence="9" type="ORF">GS601_08215</name>
</gene>
<evidence type="ECO:0000256" key="4">
    <source>
        <dbReference type="ARBA" id="ARBA00022679"/>
    </source>
</evidence>
<organism evidence="9 10">
    <name type="scientific">Myxacorys almedinensis A</name>
    <dbReference type="NCBI Taxonomy" id="2690445"/>
    <lineage>
        <taxon>Bacteria</taxon>
        <taxon>Bacillati</taxon>
        <taxon>Cyanobacteriota</taxon>
        <taxon>Cyanophyceae</taxon>
        <taxon>Leptolyngbyales</taxon>
        <taxon>Leptolyngbyaceae</taxon>
        <taxon>Myxacorys</taxon>
        <taxon>Myxacorys almedinensis</taxon>
    </lineage>
</organism>
<dbReference type="InterPro" id="IPR005467">
    <property type="entry name" value="His_kinase_dom"/>
</dbReference>
<evidence type="ECO:0000256" key="5">
    <source>
        <dbReference type="ARBA" id="ARBA00022741"/>
    </source>
</evidence>
<evidence type="ECO:0000256" key="1">
    <source>
        <dbReference type="ARBA" id="ARBA00000085"/>
    </source>
</evidence>
<evidence type="ECO:0000313" key="10">
    <source>
        <dbReference type="Proteomes" id="UP000646053"/>
    </source>
</evidence>
<keyword evidence="5" id="KW-0547">Nucleotide-binding</keyword>
<proteinExistence type="predicted"/>
<dbReference type="EC" id="2.7.13.3" evidence="2"/>
<dbReference type="Gene3D" id="3.30.450.20">
    <property type="entry name" value="PAS domain"/>
    <property type="match status" value="1"/>
</dbReference>
<reference evidence="9" key="1">
    <citation type="submission" date="2019-12" db="EMBL/GenBank/DDBJ databases">
        <title>High-Quality draft genome sequences of three cyanobacteria isolated from the limestone walls of the Old Cathedral of Coimbra.</title>
        <authorList>
            <person name="Tiago I."/>
            <person name="Soares F."/>
            <person name="Portugal A."/>
        </authorList>
    </citation>
    <scope>NUCLEOTIDE SEQUENCE</scope>
    <source>
        <strain evidence="9">A</strain>
    </source>
</reference>
<dbReference type="Gene3D" id="3.30.565.10">
    <property type="entry name" value="Histidine kinase-like ATPase, C-terminal domain"/>
    <property type="match status" value="1"/>
</dbReference>
<name>A0A8J7Z052_9CYAN</name>
<dbReference type="SMART" id="SM00387">
    <property type="entry name" value="HATPase_c"/>
    <property type="match status" value="1"/>
</dbReference>
<dbReference type="PROSITE" id="PS50109">
    <property type="entry name" value="HIS_KIN"/>
    <property type="match status" value="1"/>
</dbReference>
<feature type="domain" description="Histidine kinase" evidence="8">
    <location>
        <begin position="96"/>
        <end position="287"/>
    </location>
</feature>
<dbReference type="SUPFAM" id="SSF55874">
    <property type="entry name" value="ATPase domain of HSP90 chaperone/DNA topoisomerase II/histidine kinase"/>
    <property type="match status" value="1"/>
</dbReference>
<dbReference type="InterPro" id="IPR003594">
    <property type="entry name" value="HATPase_dom"/>
</dbReference>
<dbReference type="PANTHER" id="PTHR41523:SF8">
    <property type="entry name" value="ETHYLENE RESPONSE SENSOR PROTEIN"/>
    <property type="match status" value="1"/>
</dbReference>
<dbReference type="GO" id="GO:0004673">
    <property type="term" value="F:protein histidine kinase activity"/>
    <property type="evidence" value="ECO:0007669"/>
    <property type="project" value="UniProtKB-EC"/>
</dbReference>
<dbReference type="InterPro" id="IPR036890">
    <property type="entry name" value="HATPase_C_sf"/>
</dbReference>
<keyword evidence="7" id="KW-0067">ATP-binding</keyword>
<accession>A0A8J7Z052</accession>
<keyword evidence="6" id="KW-0418">Kinase</keyword>
<dbReference type="EMBL" id="WVIE01000007">
    <property type="protein sequence ID" value="NDJ17274.1"/>
    <property type="molecule type" value="Genomic_DNA"/>
</dbReference>
<comment type="catalytic activity">
    <reaction evidence="1">
        <text>ATP + protein L-histidine = ADP + protein N-phospho-L-histidine.</text>
        <dbReference type="EC" id="2.7.13.3"/>
    </reaction>
</comment>
<evidence type="ECO:0000256" key="6">
    <source>
        <dbReference type="ARBA" id="ARBA00022777"/>
    </source>
</evidence>
<dbReference type="Pfam" id="PF07568">
    <property type="entry name" value="HisKA_2"/>
    <property type="match status" value="1"/>
</dbReference>
<protein>
    <recommendedName>
        <fullName evidence="2">histidine kinase</fullName>
        <ecNumber evidence="2">2.7.13.3</ecNumber>
    </recommendedName>
</protein>
<keyword evidence="10" id="KW-1185">Reference proteome</keyword>
<dbReference type="PANTHER" id="PTHR41523">
    <property type="entry name" value="TWO-COMPONENT SYSTEM SENSOR PROTEIN"/>
    <property type="match status" value="1"/>
</dbReference>
<dbReference type="Proteomes" id="UP000646053">
    <property type="component" value="Unassembled WGS sequence"/>
</dbReference>
<evidence type="ECO:0000313" key="9">
    <source>
        <dbReference type="EMBL" id="NDJ17274.1"/>
    </source>
</evidence>
<keyword evidence="3" id="KW-0597">Phosphoprotein</keyword>